<evidence type="ECO:0000259" key="12">
    <source>
        <dbReference type="PROSITE" id="PS50893"/>
    </source>
</evidence>
<dbReference type="GO" id="GO:0016020">
    <property type="term" value="C:membrane"/>
    <property type="evidence" value="ECO:0007669"/>
    <property type="project" value="UniProtKB-SubCell"/>
</dbReference>
<feature type="transmembrane region" description="Helical" evidence="11">
    <location>
        <begin position="128"/>
        <end position="150"/>
    </location>
</feature>
<dbReference type="Gene3D" id="3.40.50.300">
    <property type="entry name" value="P-loop containing nucleotide triphosphate hydrolases"/>
    <property type="match status" value="2"/>
</dbReference>
<evidence type="ECO:0000313" key="15">
    <source>
        <dbReference type="EMBL" id="KAH0575758.1"/>
    </source>
</evidence>
<gene>
    <name evidence="14" type="ORF">SS50377_12779</name>
    <name evidence="15" type="ORF">SS50377_23398</name>
</gene>
<feature type="compositionally biased region" description="Low complexity" evidence="10">
    <location>
        <begin position="25"/>
        <end position="36"/>
    </location>
</feature>
<dbReference type="CDD" id="cd18579">
    <property type="entry name" value="ABC_6TM_ABCC_D1"/>
    <property type="match status" value="1"/>
</dbReference>
<feature type="region of interest" description="Disordered" evidence="10">
    <location>
        <begin position="1"/>
        <end position="40"/>
    </location>
</feature>
<evidence type="ECO:0000256" key="11">
    <source>
        <dbReference type="SAM" id="Phobius"/>
    </source>
</evidence>
<feature type="domain" description="ABC transporter" evidence="12">
    <location>
        <begin position="680"/>
        <end position="972"/>
    </location>
</feature>
<keyword evidence="6" id="KW-0067">ATP-binding</keyword>
<dbReference type="CDD" id="cd18580">
    <property type="entry name" value="ABC_6TM_ABCC_D2"/>
    <property type="match status" value="1"/>
</dbReference>
<protein>
    <submittedName>
        <fullName evidence="14 15">Multidrug resistance-associated protein</fullName>
    </submittedName>
</protein>
<evidence type="ECO:0000256" key="8">
    <source>
        <dbReference type="ARBA" id="ARBA00023136"/>
    </source>
</evidence>
<evidence type="ECO:0000256" key="6">
    <source>
        <dbReference type="ARBA" id="ARBA00022840"/>
    </source>
</evidence>
<feature type="domain" description="ABC transmembrane type-1" evidence="13">
    <location>
        <begin position="129"/>
        <end position="417"/>
    </location>
</feature>
<feature type="coiled-coil region" evidence="9">
    <location>
        <begin position="1660"/>
        <end position="1689"/>
    </location>
</feature>
<dbReference type="InterPro" id="IPR044746">
    <property type="entry name" value="ABCC_6TM_D1"/>
</dbReference>
<evidence type="ECO:0000256" key="5">
    <source>
        <dbReference type="ARBA" id="ARBA00022741"/>
    </source>
</evidence>
<feature type="domain" description="ABC transporter" evidence="12">
    <location>
        <begin position="1368"/>
        <end position="1617"/>
    </location>
</feature>
<dbReference type="SUPFAM" id="SSF52540">
    <property type="entry name" value="P-loop containing nucleoside triphosphate hydrolases"/>
    <property type="match status" value="2"/>
</dbReference>
<dbReference type="SMART" id="SM00382">
    <property type="entry name" value="AAA"/>
    <property type="match status" value="2"/>
</dbReference>
<dbReference type="InterPro" id="IPR003439">
    <property type="entry name" value="ABC_transporter-like_ATP-bd"/>
</dbReference>
<dbReference type="InterPro" id="IPR027417">
    <property type="entry name" value="P-loop_NTPase"/>
</dbReference>
<evidence type="ECO:0000313" key="16">
    <source>
        <dbReference type="Proteomes" id="UP000018208"/>
    </source>
</evidence>
<feature type="region of interest" description="Disordered" evidence="10">
    <location>
        <begin position="1700"/>
        <end position="1727"/>
    </location>
</feature>
<dbReference type="InterPro" id="IPR044726">
    <property type="entry name" value="ABCC_6TM_D2"/>
</dbReference>
<evidence type="ECO:0000259" key="13">
    <source>
        <dbReference type="PROSITE" id="PS50929"/>
    </source>
</evidence>
<feature type="domain" description="ABC transmembrane type-1" evidence="13">
    <location>
        <begin position="1048"/>
        <end position="1328"/>
    </location>
</feature>
<dbReference type="OrthoDB" id="6500128at2759"/>
<dbReference type="PROSITE" id="PS00211">
    <property type="entry name" value="ABC_TRANSPORTER_1"/>
    <property type="match status" value="2"/>
</dbReference>
<evidence type="ECO:0000313" key="14">
    <source>
        <dbReference type="EMBL" id="EST47269.1"/>
    </source>
</evidence>
<accession>V6M235</accession>
<feature type="transmembrane region" description="Helical" evidence="11">
    <location>
        <begin position="170"/>
        <end position="188"/>
    </location>
</feature>
<organism evidence="14">
    <name type="scientific">Spironucleus salmonicida</name>
    <dbReference type="NCBI Taxonomy" id="348837"/>
    <lineage>
        <taxon>Eukaryota</taxon>
        <taxon>Metamonada</taxon>
        <taxon>Diplomonadida</taxon>
        <taxon>Hexamitidae</taxon>
        <taxon>Hexamitinae</taxon>
        <taxon>Spironucleus</taxon>
    </lineage>
</organism>
<dbReference type="CDD" id="cd03244">
    <property type="entry name" value="ABCC_MRP_domain2"/>
    <property type="match status" value="1"/>
</dbReference>
<evidence type="ECO:0000256" key="3">
    <source>
        <dbReference type="ARBA" id="ARBA00022448"/>
    </source>
</evidence>
<evidence type="ECO:0000256" key="10">
    <source>
        <dbReference type="SAM" id="MobiDB-lite"/>
    </source>
</evidence>
<dbReference type="PANTHER" id="PTHR24223">
    <property type="entry name" value="ATP-BINDING CASSETTE SUB-FAMILY C"/>
    <property type="match status" value="1"/>
</dbReference>
<dbReference type="VEuPathDB" id="GiardiaDB:SS50377_23398"/>
<dbReference type="GO" id="GO:0140359">
    <property type="term" value="F:ABC-type transporter activity"/>
    <property type="evidence" value="ECO:0007669"/>
    <property type="project" value="InterPro"/>
</dbReference>
<feature type="transmembrane region" description="Helical" evidence="11">
    <location>
        <begin position="386"/>
        <end position="406"/>
    </location>
</feature>
<reference evidence="15" key="2">
    <citation type="submission" date="2020-12" db="EMBL/GenBank/DDBJ databases">
        <title>New Spironucleus salmonicida genome in near-complete chromosomes.</title>
        <authorList>
            <person name="Xu F."/>
            <person name="Kurt Z."/>
            <person name="Jimenez-Gonzalez A."/>
            <person name="Astvaldsson A."/>
            <person name="Andersson J.O."/>
            <person name="Svard S.G."/>
        </authorList>
    </citation>
    <scope>NUCLEOTIDE SEQUENCE</scope>
    <source>
        <strain evidence="15">ATCC 50377</strain>
    </source>
</reference>
<dbReference type="InterPro" id="IPR036640">
    <property type="entry name" value="ABC1_TM_sf"/>
</dbReference>
<dbReference type="SUPFAM" id="SSF90123">
    <property type="entry name" value="ABC transporter transmembrane region"/>
    <property type="match status" value="2"/>
</dbReference>
<dbReference type="EMBL" id="KI546046">
    <property type="protein sequence ID" value="EST47269.1"/>
    <property type="molecule type" value="Genomic_DNA"/>
</dbReference>
<dbReference type="Pfam" id="PF00005">
    <property type="entry name" value="ABC_tran"/>
    <property type="match status" value="2"/>
</dbReference>
<evidence type="ECO:0000256" key="7">
    <source>
        <dbReference type="ARBA" id="ARBA00022989"/>
    </source>
</evidence>
<evidence type="ECO:0000256" key="4">
    <source>
        <dbReference type="ARBA" id="ARBA00022692"/>
    </source>
</evidence>
<dbReference type="InterPro" id="IPR011527">
    <property type="entry name" value="ABC1_TM_dom"/>
</dbReference>
<dbReference type="PROSITE" id="PS50929">
    <property type="entry name" value="ABC_TM1F"/>
    <property type="match status" value="2"/>
</dbReference>
<feature type="transmembrane region" description="Helical" evidence="11">
    <location>
        <begin position="1086"/>
        <end position="1114"/>
    </location>
</feature>
<comment type="similarity">
    <text evidence="2">Belongs to the ABC transporter superfamily. ABCC family. Conjugate transporter (TC 3.A.1.208) subfamily.</text>
</comment>
<sequence length="1727" mass="196868">MARLRKATKELAPIMFSSDTDQQEDQNQQQQREPNQSANIPLESLVNPVGRYTFSWLNPIIKKAVNNKNLTPYDLHVPHPDMQCQKCGQAFALEWNRKRWDYMTKKKDELPEIMNTIYNAFMNHQAMVFLLFPLLFASSIVAPIMIQFLIQIIETPKNASNIPFTLSSTFGYILCGILFVVQLLYCFLDSIVLTIAFKIGTQGFQALQDVLYMKLLRIKANNSQIRDVTNLLFTDSFRIQATIQSLPFLLLYTLQALFIIIYLIVQIRLFSLIGIGIVCIFLPIIIMVSNKNVTAQRVLMGYRDARVGKVQEVLQGMKMIKYFRTELVTEQKLANIRKKELIILKKYGLVIIGINFLSTAASLVMNAATFSIIYKFGTKTKPTISFIASNIFTVIYLYEFLNNILLQLPVMFSSFLEARVCGQRLKAFLSMPEIDQGCITWKHRQDQNYDNNQLKDDDSDDDGTNILQSESLFAFTRANNDNNVVNDITDEPMIYIRNVPSFTYAISDDLIIPPVLDTDFALHRDKIQRIIRGYDQVVDIYNAAYETFMDMYNSNKKSEAFMAISSDVEILKRGPCYDYFRNVDNNGFKIIRGDHLTFLQRRKRGDLEKVKQKRISHELVATLLDYWCLEIDILPISKVENLSLYDEMKLSRRFEFDSDLDFLKRMFINLRIIQPYYQRFKLKIVQALDDLQCSLKDLELNVAKGEIIGICGSVGAGKSTLFQSLLGELRLERIQRANIKLNDMILRYYDASSYNFVDPHFDLSTLVKKEDKKFKIDTTVKKNEDDSSSSSVHEEQEEEIPIPKIQMNAKRVAYYTQSPIIFAGTIKHNIVFFQEFDEIKYQTICSLCCLLTDLDEWPEGDQFTVGFDGVGLSGGQKARVALARALYYEPDLLFLDDPLAAVDAFVAKCLWQNMICGYCRFKGITVMISTHQTQFFGDCDRILYLENGMILFDGSPDLLQVYAGNTAAMGEEWSEVGGSTMQEPVENKNCLVVKKRKDKLTFKIDDFVQFKIKSIEPSVDQTKRLMMAPAQKVKFESYKKYFKYGGNCGTISFIIMLLFAFLGKIFLNLFIALWTTDTFKLQNNDIYMYVYVGLTGATIFLNFFALFTFMIVAINASKRMYQEMTRSIIRTKLAFFDITPNGTIIGKFTKDTEAIDVQLMQQFIQVFVSFIGILTLMTIISINWLSAIVIIPVFIIYYKIFQAFRIVTPALKKIDLVFKGPIISQSNETMRSLSVIRSIEYQDVFSKIYREKNDTNVQAMWPAQCGVRWLTFRMNLIGCFVSTGVCVSAIVSSSLLNITFLNIFASVSVSQSFGIMQPLIQLILSFVQVEAEGVSIESVLEYVSLPREGKYKTAREISPEWPKKGGSIEVKNLYFRYRPELPQVLKGLNFTVAPYEHIGIVGRTGCSKSTLTMAFFRVNAPDEGSKIVFDGVNILDDIGLHSSRKGLAIVPQDPYIFSGTLRTALDKAAELEVEGLTSDEYEKMTDAYIWETLDRVTLGQYFRKQPGGLDSKIFSNASNLSSGQKQLIIFASTLIAKSFTVVMDEATSQVDKATDQLVQDIVREQLDDRIMFSIAHRLNTVISFDKILVMDAGMIAEFDTAANLLRAGGTLFQLAKSTGKENFKKLKQAALEKERITYPNMPVKDGIDDEWEDVNAVKQMKDVQEKRAQAKATAEEARAKIENQFAEEEAGEINLLGIGGEENFEDEEGSQENELPIGFKDEDFVDE</sequence>
<name>V6M235_9EUKA</name>
<keyword evidence="8 11" id="KW-0472">Membrane</keyword>
<dbReference type="InterPro" id="IPR050173">
    <property type="entry name" value="ABC_transporter_C-like"/>
</dbReference>
<reference evidence="14 15" key="1">
    <citation type="journal article" date="2014" name="PLoS Genet.">
        <title>The Genome of Spironucleus salmonicida Highlights a Fish Pathogen Adapted to Fluctuating Environments.</title>
        <authorList>
            <person name="Xu F."/>
            <person name="Jerlstrom-Hultqvist J."/>
            <person name="Einarsson E."/>
            <person name="Astvaldsson A."/>
            <person name="Svard S.G."/>
            <person name="Andersson J.O."/>
        </authorList>
    </citation>
    <scope>NUCLEOTIDE SEQUENCE</scope>
    <source>
        <strain evidence="15">ATCC 50377</strain>
    </source>
</reference>
<dbReference type="GO" id="GO:0016887">
    <property type="term" value="F:ATP hydrolysis activity"/>
    <property type="evidence" value="ECO:0007669"/>
    <property type="project" value="InterPro"/>
</dbReference>
<dbReference type="PROSITE" id="PS50893">
    <property type="entry name" value="ABC_TRANSPORTER_2"/>
    <property type="match status" value="2"/>
</dbReference>
<keyword evidence="16" id="KW-1185">Reference proteome</keyword>
<dbReference type="Gene3D" id="1.20.1560.10">
    <property type="entry name" value="ABC transporter type 1, transmembrane domain"/>
    <property type="match status" value="2"/>
</dbReference>
<feature type="compositionally biased region" description="Acidic residues" evidence="10">
    <location>
        <begin position="1702"/>
        <end position="1711"/>
    </location>
</feature>
<evidence type="ECO:0000256" key="2">
    <source>
        <dbReference type="ARBA" id="ARBA00009726"/>
    </source>
</evidence>
<dbReference type="Proteomes" id="UP000018208">
    <property type="component" value="Unassembled WGS sequence"/>
</dbReference>
<feature type="transmembrane region" description="Helical" evidence="11">
    <location>
        <begin position="1048"/>
        <end position="1074"/>
    </location>
</feature>
<dbReference type="GO" id="GO:0005524">
    <property type="term" value="F:ATP binding"/>
    <property type="evidence" value="ECO:0007669"/>
    <property type="project" value="UniProtKB-KW"/>
</dbReference>
<feature type="transmembrane region" description="Helical" evidence="11">
    <location>
        <begin position="270"/>
        <end position="288"/>
    </location>
</feature>
<feature type="transmembrane region" description="Helical" evidence="11">
    <location>
        <begin position="347"/>
        <end position="374"/>
    </location>
</feature>
<dbReference type="EMBL" id="AUWU02000003">
    <property type="protein sequence ID" value="KAH0575758.1"/>
    <property type="molecule type" value="Genomic_DNA"/>
</dbReference>
<dbReference type="PANTHER" id="PTHR24223:SF456">
    <property type="entry name" value="MULTIDRUG RESISTANCE-ASSOCIATED PROTEIN LETHAL(2)03659"/>
    <property type="match status" value="1"/>
</dbReference>
<evidence type="ECO:0000256" key="9">
    <source>
        <dbReference type="SAM" id="Coils"/>
    </source>
</evidence>
<dbReference type="InterPro" id="IPR003593">
    <property type="entry name" value="AAA+_ATPase"/>
</dbReference>
<comment type="subcellular location">
    <subcellularLocation>
        <location evidence="1">Membrane</location>
        <topology evidence="1">Multi-pass membrane protein</topology>
    </subcellularLocation>
</comment>
<proteinExistence type="inferred from homology"/>
<feature type="transmembrane region" description="Helical" evidence="11">
    <location>
        <begin position="246"/>
        <end position="264"/>
    </location>
</feature>
<dbReference type="InterPro" id="IPR017871">
    <property type="entry name" value="ABC_transporter-like_CS"/>
</dbReference>
<keyword evidence="5" id="KW-0547">Nucleotide-binding</keyword>
<evidence type="ECO:0000256" key="1">
    <source>
        <dbReference type="ARBA" id="ARBA00004141"/>
    </source>
</evidence>
<keyword evidence="4 11" id="KW-0812">Transmembrane</keyword>
<keyword evidence="7 11" id="KW-1133">Transmembrane helix</keyword>
<feature type="region of interest" description="Disordered" evidence="10">
    <location>
        <begin position="779"/>
        <end position="799"/>
    </location>
</feature>
<keyword evidence="3" id="KW-0813">Transport</keyword>
<feature type="transmembrane region" description="Helical" evidence="11">
    <location>
        <begin position="1166"/>
        <end position="1198"/>
    </location>
</feature>
<keyword evidence="9" id="KW-0175">Coiled coil</keyword>
<dbReference type="Pfam" id="PF00664">
    <property type="entry name" value="ABC_membrane"/>
    <property type="match status" value="2"/>
</dbReference>
<dbReference type="FunFam" id="3.40.50.300:FF:000163">
    <property type="entry name" value="Multidrug resistance-associated protein member 4"/>
    <property type="match status" value="1"/>
</dbReference>